<accession>A0A1X7URJ8</accession>
<dbReference type="InParanoid" id="A0A1X7URJ8"/>
<organism evidence="1">
    <name type="scientific">Amphimedon queenslandica</name>
    <name type="common">Sponge</name>
    <dbReference type="NCBI Taxonomy" id="400682"/>
    <lineage>
        <taxon>Eukaryota</taxon>
        <taxon>Metazoa</taxon>
        <taxon>Porifera</taxon>
        <taxon>Demospongiae</taxon>
        <taxon>Heteroscleromorpha</taxon>
        <taxon>Haplosclerida</taxon>
        <taxon>Niphatidae</taxon>
        <taxon>Amphimedon</taxon>
    </lineage>
</organism>
<reference evidence="1" key="1">
    <citation type="submission" date="2017-05" db="UniProtKB">
        <authorList>
            <consortium name="EnsemblMetazoa"/>
        </authorList>
    </citation>
    <scope>IDENTIFICATION</scope>
</reference>
<dbReference type="AlphaFoldDB" id="A0A1X7URJ8"/>
<protein>
    <submittedName>
        <fullName evidence="1">Uncharacterized protein</fullName>
    </submittedName>
</protein>
<sequence>MSDKKEMKLSLRWLIGCLIDETIDTLKSRVFKVSLHEKYKELESEETNPPICLFSKVDACKKINELMLESLETEKIELSCVDVVDESGSTAKFDKKQEKELEKQKIKQAKQLVNLMSKMMIVVIV</sequence>
<dbReference type="EnsemblMetazoa" id="Aqu2.1.30134_001">
    <property type="protein sequence ID" value="Aqu2.1.30134_001"/>
    <property type="gene ID" value="Aqu2.1.30134"/>
</dbReference>
<evidence type="ECO:0000313" key="1">
    <source>
        <dbReference type="EnsemblMetazoa" id="Aqu2.1.30134_001"/>
    </source>
</evidence>
<name>A0A1X7URJ8_AMPQE</name>
<proteinExistence type="predicted"/>